<dbReference type="EMBL" id="JARKIB010000090">
    <property type="protein sequence ID" value="KAJ7743562.1"/>
    <property type="molecule type" value="Genomic_DNA"/>
</dbReference>
<evidence type="ECO:0000313" key="3">
    <source>
        <dbReference type="Proteomes" id="UP001215598"/>
    </source>
</evidence>
<feature type="region of interest" description="Disordered" evidence="1">
    <location>
        <begin position="124"/>
        <end position="143"/>
    </location>
</feature>
<keyword evidence="3" id="KW-1185">Reference proteome</keyword>
<accession>A0AAD7IHX6</accession>
<proteinExistence type="predicted"/>
<dbReference type="AlphaFoldDB" id="A0AAD7IHX6"/>
<dbReference type="Proteomes" id="UP001215598">
    <property type="component" value="Unassembled WGS sequence"/>
</dbReference>
<feature type="compositionally biased region" description="Polar residues" evidence="1">
    <location>
        <begin position="124"/>
        <end position="135"/>
    </location>
</feature>
<evidence type="ECO:0000313" key="2">
    <source>
        <dbReference type="EMBL" id="KAJ7743562.1"/>
    </source>
</evidence>
<feature type="compositionally biased region" description="Basic and acidic residues" evidence="1">
    <location>
        <begin position="10"/>
        <end position="19"/>
    </location>
</feature>
<evidence type="ECO:0000256" key="1">
    <source>
        <dbReference type="SAM" id="MobiDB-lite"/>
    </source>
</evidence>
<sequence>MTVEIYNETKCGKLPEEKGQQNNYHKRSRTSDGGIPRRTGHPTRTGVNSATCQTAVFDRSTSSLLHVEDTTFSTRPTSNILQTFLPLLRRALHSSLHCPFFPLHQQNVSALLAKAQGVLNGQLGSTTEGTVQTSNENEDTAPHGSLTAPSLGFPGDHFEAVTPWSKQVLSVGVNSRGSIGQQRECEVDFREVNYPCFELTWYRRRVDKREENMNGRKGLTTRFEKQVNILERNATK</sequence>
<name>A0AAD7IHX6_9AGAR</name>
<protein>
    <submittedName>
        <fullName evidence="2">Uncharacterized protein</fullName>
    </submittedName>
</protein>
<organism evidence="2 3">
    <name type="scientific">Mycena metata</name>
    <dbReference type="NCBI Taxonomy" id="1033252"/>
    <lineage>
        <taxon>Eukaryota</taxon>
        <taxon>Fungi</taxon>
        <taxon>Dikarya</taxon>
        <taxon>Basidiomycota</taxon>
        <taxon>Agaricomycotina</taxon>
        <taxon>Agaricomycetes</taxon>
        <taxon>Agaricomycetidae</taxon>
        <taxon>Agaricales</taxon>
        <taxon>Marasmiineae</taxon>
        <taxon>Mycenaceae</taxon>
        <taxon>Mycena</taxon>
    </lineage>
</organism>
<gene>
    <name evidence="2" type="ORF">B0H16DRAFT_1463551</name>
</gene>
<reference evidence="2" key="1">
    <citation type="submission" date="2023-03" db="EMBL/GenBank/DDBJ databases">
        <title>Massive genome expansion in bonnet fungi (Mycena s.s.) driven by repeated elements and novel gene families across ecological guilds.</title>
        <authorList>
            <consortium name="Lawrence Berkeley National Laboratory"/>
            <person name="Harder C.B."/>
            <person name="Miyauchi S."/>
            <person name="Viragh M."/>
            <person name="Kuo A."/>
            <person name="Thoen E."/>
            <person name="Andreopoulos B."/>
            <person name="Lu D."/>
            <person name="Skrede I."/>
            <person name="Drula E."/>
            <person name="Henrissat B."/>
            <person name="Morin E."/>
            <person name="Kohler A."/>
            <person name="Barry K."/>
            <person name="LaButti K."/>
            <person name="Morin E."/>
            <person name="Salamov A."/>
            <person name="Lipzen A."/>
            <person name="Mereny Z."/>
            <person name="Hegedus B."/>
            <person name="Baldrian P."/>
            <person name="Stursova M."/>
            <person name="Weitz H."/>
            <person name="Taylor A."/>
            <person name="Grigoriev I.V."/>
            <person name="Nagy L.G."/>
            <person name="Martin F."/>
            <person name="Kauserud H."/>
        </authorList>
    </citation>
    <scope>NUCLEOTIDE SEQUENCE</scope>
    <source>
        <strain evidence="2">CBHHK182m</strain>
    </source>
</reference>
<comment type="caution">
    <text evidence="2">The sequence shown here is derived from an EMBL/GenBank/DDBJ whole genome shotgun (WGS) entry which is preliminary data.</text>
</comment>
<feature type="region of interest" description="Disordered" evidence="1">
    <location>
        <begin position="1"/>
        <end position="47"/>
    </location>
</feature>